<evidence type="ECO:0000256" key="1">
    <source>
        <dbReference type="SAM" id="MobiDB-lite"/>
    </source>
</evidence>
<feature type="compositionally biased region" description="Basic and acidic residues" evidence="1">
    <location>
        <begin position="116"/>
        <end position="126"/>
    </location>
</feature>
<name>A0A1R2BHY6_9CILI</name>
<dbReference type="AlphaFoldDB" id="A0A1R2BHY6"/>
<accession>A0A1R2BHY6</accession>
<sequence length="203" mass="22697">MTSVESWNAAPGSYNIANELGTKSQVYLNPPRQVMNKGRRNPSLFISNAQSKEWLGTCSPPANKYSPNATLLYKSISSVKFGNEKRKDPFLTGRDRSPGPVYAFPVLTTRKCSFGKGEKSNKKIPEKNSNSNPSPNSYNPKLQDTKIPIKMKGYSSDKVYLKNYEKYYKGQAGPGPVYTLNLEPINKGVVLPKAQRNFNCKIY</sequence>
<keyword evidence="3" id="KW-1185">Reference proteome</keyword>
<proteinExistence type="predicted"/>
<protein>
    <submittedName>
        <fullName evidence="2">Uncharacterized protein</fullName>
    </submittedName>
</protein>
<evidence type="ECO:0000313" key="2">
    <source>
        <dbReference type="EMBL" id="OMJ76382.1"/>
    </source>
</evidence>
<evidence type="ECO:0000313" key="3">
    <source>
        <dbReference type="Proteomes" id="UP000187209"/>
    </source>
</evidence>
<feature type="compositionally biased region" description="Low complexity" evidence="1">
    <location>
        <begin position="127"/>
        <end position="141"/>
    </location>
</feature>
<comment type="caution">
    <text evidence="2">The sequence shown here is derived from an EMBL/GenBank/DDBJ whole genome shotgun (WGS) entry which is preliminary data.</text>
</comment>
<organism evidence="2 3">
    <name type="scientific">Stentor coeruleus</name>
    <dbReference type="NCBI Taxonomy" id="5963"/>
    <lineage>
        <taxon>Eukaryota</taxon>
        <taxon>Sar</taxon>
        <taxon>Alveolata</taxon>
        <taxon>Ciliophora</taxon>
        <taxon>Postciliodesmatophora</taxon>
        <taxon>Heterotrichea</taxon>
        <taxon>Heterotrichida</taxon>
        <taxon>Stentoridae</taxon>
        <taxon>Stentor</taxon>
    </lineage>
</organism>
<gene>
    <name evidence="2" type="ORF">SteCoe_24246</name>
</gene>
<reference evidence="2 3" key="1">
    <citation type="submission" date="2016-11" db="EMBL/GenBank/DDBJ databases">
        <title>The macronuclear genome of Stentor coeruleus: a giant cell with tiny introns.</title>
        <authorList>
            <person name="Slabodnick M."/>
            <person name="Ruby J.G."/>
            <person name="Reiff S.B."/>
            <person name="Swart E.C."/>
            <person name="Gosai S."/>
            <person name="Prabakaran S."/>
            <person name="Witkowska E."/>
            <person name="Larue G.E."/>
            <person name="Fisher S."/>
            <person name="Freeman R.M."/>
            <person name="Gunawardena J."/>
            <person name="Chu W."/>
            <person name="Stover N.A."/>
            <person name="Gregory B.D."/>
            <person name="Nowacki M."/>
            <person name="Derisi J."/>
            <person name="Roy S.W."/>
            <person name="Marshall W.F."/>
            <person name="Sood P."/>
        </authorList>
    </citation>
    <scope>NUCLEOTIDE SEQUENCE [LARGE SCALE GENOMIC DNA]</scope>
    <source>
        <strain evidence="2">WM001</strain>
    </source>
</reference>
<feature type="region of interest" description="Disordered" evidence="1">
    <location>
        <begin position="115"/>
        <end position="143"/>
    </location>
</feature>
<dbReference type="Proteomes" id="UP000187209">
    <property type="component" value="Unassembled WGS sequence"/>
</dbReference>
<dbReference type="OrthoDB" id="321546at2759"/>
<dbReference type="EMBL" id="MPUH01000634">
    <property type="protein sequence ID" value="OMJ76382.1"/>
    <property type="molecule type" value="Genomic_DNA"/>
</dbReference>